<evidence type="ECO:0000313" key="4">
    <source>
        <dbReference type="Proteomes" id="UP001142648"/>
    </source>
</evidence>
<evidence type="ECO:0008006" key="5">
    <source>
        <dbReference type="Google" id="ProtNLM"/>
    </source>
</evidence>
<evidence type="ECO:0000256" key="1">
    <source>
        <dbReference type="SAM" id="MobiDB-lite"/>
    </source>
</evidence>
<gene>
    <name evidence="3" type="ORF">N0B51_11775</name>
</gene>
<keyword evidence="2" id="KW-0732">Signal</keyword>
<accession>A0A9X2W286</accession>
<organism evidence="3 4">
    <name type="scientific">Tsuneonella litorea</name>
    <dbReference type="NCBI Taxonomy" id="2976475"/>
    <lineage>
        <taxon>Bacteria</taxon>
        <taxon>Pseudomonadati</taxon>
        <taxon>Pseudomonadota</taxon>
        <taxon>Alphaproteobacteria</taxon>
        <taxon>Sphingomonadales</taxon>
        <taxon>Erythrobacteraceae</taxon>
        <taxon>Tsuneonella</taxon>
    </lineage>
</organism>
<name>A0A9X2W286_9SPHN</name>
<proteinExistence type="predicted"/>
<sequence length="323" mass="32878">MALRPRWTAAAALVLASVPAGCGGEGSGSPPVAAGIPPTPSPAPAPTATPTPASTDDPLFAGASIGETIVGPLVCSDGRVTTGAQGEVVGIGPITQIRNTDTIRITYVGPDSYRTAIDGLASLAFTPDTKRVPPSPIYARYSAPSAGELLLGQYSLGFVTFGTFTAPDLCFFAGGLPPGVLNRQTVDYFGIVDGLGVVGGVQSRFFNATYGEARMIFDFPTATGLFSFDLVQRSDPFGDFRASPPVKLGTVSANVVLAPGQESFFVPLSGAGFTGTARGRFVHDGGSILGPNIGGAGVALVYELRSPAGDLIYGSVAFAANLI</sequence>
<reference evidence="3" key="1">
    <citation type="submission" date="2022-09" db="EMBL/GenBank/DDBJ databases">
        <title>The genome sequence of Tsuneonella sp. YG55.</title>
        <authorList>
            <person name="Liu Y."/>
        </authorList>
    </citation>
    <scope>NUCLEOTIDE SEQUENCE</scope>
    <source>
        <strain evidence="3">YG55</strain>
    </source>
</reference>
<evidence type="ECO:0000256" key="2">
    <source>
        <dbReference type="SAM" id="SignalP"/>
    </source>
</evidence>
<dbReference type="AlphaFoldDB" id="A0A9X2W286"/>
<feature type="chain" id="PRO_5040815963" description="Transferrin-binding protein B C-lobe/N-lobe beta barrel domain-containing protein" evidence="2">
    <location>
        <begin position="23"/>
        <end position="323"/>
    </location>
</feature>
<dbReference type="Proteomes" id="UP001142648">
    <property type="component" value="Unassembled WGS sequence"/>
</dbReference>
<dbReference type="RefSeq" id="WP_259962563.1">
    <property type="nucleotide sequence ID" value="NZ_JAOAMV010000005.1"/>
</dbReference>
<evidence type="ECO:0000313" key="3">
    <source>
        <dbReference type="EMBL" id="MCT2559658.1"/>
    </source>
</evidence>
<protein>
    <recommendedName>
        <fullName evidence="5">Transferrin-binding protein B C-lobe/N-lobe beta barrel domain-containing protein</fullName>
    </recommendedName>
</protein>
<feature type="compositionally biased region" description="Pro residues" evidence="1">
    <location>
        <begin position="37"/>
        <end position="49"/>
    </location>
</feature>
<dbReference type="EMBL" id="JAOAMV010000005">
    <property type="protein sequence ID" value="MCT2559658.1"/>
    <property type="molecule type" value="Genomic_DNA"/>
</dbReference>
<comment type="caution">
    <text evidence="3">The sequence shown here is derived from an EMBL/GenBank/DDBJ whole genome shotgun (WGS) entry which is preliminary data.</text>
</comment>
<feature type="signal peptide" evidence="2">
    <location>
        <begin position="1"/>
        <end position="22"/>
    </location>
</feature>
<feature type="region of interest" description="Disordered" evidence="1">
    <location>
        <begin position="24"/>
        <end position="61"/>
    </location>
</feature>
<keyword evidence="4" id="KW-1185">Reference proteome</keyword>